<proteinExistence type="inferred from homology"/>
<evidence type="ECO:0000256" key="4">
    <source>
        <dbReference type="SAM" id="MobiDB-lite"/>
    </source>
</evidence>
<evidence type="ECO:0000313" key="5">
    <source>
        <dbReference type="EMBL" id="CAE0146433.1"/>
    </source>
</evidence>
<dbReference type="PRINTS" id="PR01217">
    <property type="entry name" value="PRICHEXTENSN"/>
</dbReference>
<evidence type="ECO:0000256" key="1">
    <source>
        <dbReference type="ARBA" id="ARBA00006443"/>
    </source>
</evidence>
<dbReference type="GO" id="GO:0000184">
    <property type="term" value="P:nuclear-transcribed mRNA catabolic process, nonsense-mediated decay"/>
    <property type="evidence" value="ECO:0007669"/>
    <property type="project" value="UniProtKB-KW"/>
</dbReference>
<dbReference type="AlphaFoldDB" id="A0A7S3FIU4"/>
<evidence type="ECO:0000256" key="2">
    <source>
        <dbReference type="ARBA" id="ARBA00023161"/>
    </source>
</evidence>
<dbReference type="EMBL" id="HBHX01065629">
    <property type="protein sequence ID" value="CAE0146433.1"/>
    <property type="molecule type" value="Transcribed_RNA"/>
</dbReference>
<organism evidence="5">
    <name type="scientific">Haptolina ericina</name>
    <dbReference type="NCBI Taxonomy" id="156174"/>
    <lineage>
        <taxon>Eukaryota</taxon>
        <taxon>Haptista</taxon>
        <taxon>Haptophyta</taxon>
        <taxon>Prymnesiophyceae</taxon>
        <taxon>Prymnesiales</taxon>
        <taxon>Prymnesiaceae</taxon>
        <taxon>Haptolina</taxon>
    </lineage>
</organism>
<name>A0A7S3FIU4_9EUKA</name>
<feature type="region of interest" description="Disordered" evidence="4">
    <location>
        <begin position="259"/>
        <end position="306"/>
    </location>
</feature>
<dbReference type="Pfam" id="PF10220">
    <property type="entry name" value="Smg8_Smg9"/>
    <property type="match status" value="1"/>
</dbReference>
<evidence type="ECO:0000256" key="3">
    <source>
        <dbReference type="ARBA" id="ARBA00029509"/>
    </source>
</evidence>
<dbReference type="PANTHER" id="PTHR13091:SF0">
    <property type="entry name" value="NONSENSE-MEDIATED MRNA DECAY FACTOR SMG8"/>
    <property type="match status" value="1"/>
</dbReference>
<comment type="similarity">
    <text evidence="1">Belongs to the SMG8 family.</text>
</comment>
<accession>A0A7S3FIU4</accession>
<sequence length="306" mass="32703">MNQLTPTTLQEVLAPSASTAASPSLHEAYGDSAATAVISMVQRMRQESGRADEPVTSLEVHAGCEYECRHGHRFFPPSSNPALSSTSASRAYARAAASGTGLHDSIELSQTCPADGCGAHAQLQRLYVRTPDTPRQLICQPIVQFLPEPDPHPVTQQSAPTAAVAVTPSPAEAKGGASPPEVRVVPSQPALVDGAHRFLCTPAILPRDSIVCLRLPYIYAYPARDPAHPAEILLTAATTMDPANARSAVLCPRWLRFVPPTEPPQRTTDPPPRRPTPPPPAVEIPLRRVTPPPSSDLFRRPTPPPP</sequence>
<dbReference type="InterPro" id="IPR019354">
    <property type="entry name" value="SMG8-like"/>
</dbReference>
<feature type="compositionally biased region" description="Pro residues" evidence="4">
    <location>
        <begin position="269"/>
        <end position="282"/>
    </location>
</feature>
<protein>
    <recommendedName>
        <fullName evidence="3">Nonsense-mediated mRNA decay factor SMG8</fullName>
    </recommendedName>
</protein>
<reference evidence="5" key="1">
    <citation type="submission" date="2021-01" db="EMBL/GenBank/DDBJ databases">
        <authorList>
            <person name="Corre E."/>
            <person name="Pelletier E."/>
            <person name="Niang G."/>
            <person name="Scheremetjew M."/>
            <person name="Finn R."/>
            <person name="Kale V."/>
            <person name="Holt S."/>
            <person name="Cochrane G."/>
            <person name="Meng A."/>
            <person name="Brown T."/>
            <person name="Cohen L."/>
        </authorList>
    </citation>
    <scope>NUCLEOTIDE SEQUENCE</scope>
    <source>
        <strain evidence="5">CCMP281</strain>
    </source>
</reference>
<keyword evidence="2" id="KW-0866">Nonsense-mediated mRNA decay</keyword>
<gene>
    <name evidence="5" type="ORF">HERI1096_LOCUS36336</name>
</gene>
<dbReference type="PANTHER" id="PTHR13091">
    <property type="entry name" value="AMPLIFIED IN BREAST CANCER 2-RELATED"/>
    <property type="match status" value="1"/>
</dbReference>